<evidence type="ECO:0000256" key="5">
    <source>
        <dbReference type="ARBA" id="ARBA00022989"/>
    </source>
</evidence>
<dbReference type="CDD" id="cd06261">
    <property type="entry name" value="TM_PBP2"/>
    <property type="match status" value="1"/>
</dbReference>
<dbReference type="RefSeq" id="WP_246093565.1">
    <property type="nucleotide sequence ID" value="NZ_BAABLH010000006.1"/>
</dbReference>
<keyword evidence="11" id="KW-1185">Reference proteome</keyword>
<feature type="domain" description="ABC transmembrane type-1" evidence="9">
    <location>
        <begin position="109"/>
        <end position="320"/>
    </location>
</feature>
<dbReference type="PANTHER" id="PTHR30193">
    <property type="entry name" value="ABC TRANSPORTER PERMEASE PROTEIN"/>
    <property type="match status" value="1"/>
</dbReference>
<evidence type="ECO:0000256" key="4">
    <source>
        <dbReference type="ARBA" id="ARBA00022692"/>
    </source>
</evidence>
<comment type="similarity">
    <text evidence="7">Belongs to the binding-protein-dependent transport system permease family.</text>
</comment>
<dbReference type="AlphaFoldDB" id="A0A543EQL5"/>
<keyword evidence="5 7" id="KW-1133">Transmembrane helix</keyword>
<organism evidence="10 11">
    <name type="scientific">Microbacterium kyungheense</name>
    <dbReference type="NCBI Taxonomy" id="1263636"/>
    <lineage>
        <taxon>Bacteria</taxon>
        <taxon>Bacillati</taxon>
        <taxon>Actinomycetota</taxon>
        <taxon>Actinomycetes</taxon>
        <taxon>Micrococcales</taxon>
        <taxon>Microbacteriaceae</taxon>
        <taxon>Microbacterium</taxon>
    </lineage>
</organism>
<keyword evidence="2 7" id="KW-0813">Transport</keyword>
<feature type="transmembrane region" description="Helical" evidence="7">
    <location>
        <begin position="303"/>
        <end position="324"/>
    </location>
</feature>
<feature type="transmembrane region" description="Helical" evidence="7">
    <location>
        <begin position="194"/>
        <end position="216"/>
    </location>
</feature>
<dbReference type="PROSITE" id="PS50928">
    <property type="entry name" value="ABC_TM1"/>
    <property type="match status" value="1"/>
</dbReference>
<evidence type="ECO:0000259" key="9">
    <source>
        <dbReference type="PROSITE" id="PS50928"/>
    </source>
</evidence>
<evidence type="ECO:0000256" key="6">
    <source>
        <dbReference type="ARBA" id="ARBA00023136"/>
    </source>
</evidence>
<accession>A0A543EQL5</accession>
<dbReference type="PANTHER" id="PTHR30193:SF37">
    <property type="entry name" value="INNER MEMBRANE ABC TRANSPORTER PERMEASE PROTEIN YCJO"/>
    <property type="match status" value="1"/>
</dbReference>
<reference evidence="10 11" key="1">
    <citation type="submission" date="2019-06" db="EMBL/GenBank/DDBJ databases">
        <title>Sequencing the genomes of 1000 actinobacteria strains.</title>
        <authorList>
            <person name="Klenk H.-P."/>
        </authorList>
    </citation>
    <scope>NUCLEOTIDE SEQUENCE [LARGE SCALE GENOMIC DNA]</scope>
    <source>
        <strain evidence="10 11">DSM 105492</strain>
    </source>
</reference>
<dbReference type="InterPro" id="IPR051393">
    <property type="entry name" value="ABC_transporter_permease"/>
</dbReference>
<feature type="transmembrane region" description="Helical" evidence="7">
    <location>
        <begin position="45"/>
        <end position="66"/>
    </location>
</feature>
<feature type="transmembrane region" description="Helical" evidence="7">
    <location>
        <begin position="146"/>
        <end position="166"/>
    </location>
</feature>
<evidence type="ECO:0000313" key="10">
    <source>
        <dbReference type="EMBL" id="TQM23822.1"/>
    </source>
</evidence>
<comment type="caution">
    <text evidence="10">The sequence shown here is derived from an EMBL/GenBank/DDBJ whole genome shotgun (WGS) entry which is preliminary data.</text>
</comment>
<evidence type="ECO:0000256" key="1">
    <source>
        <dbReference type="ARBA" id="ARBA00004651"/>
    </source>
</evidence>
<comment type="subcellular location">
    <subcellularLocation>
        <location evidence="1 7">Cell membrane</location>
        <topology evidence="1 7">Multi-pass membrane protein</topology>
    </subcellularLocation>
</comment>
<feature type="compositionally biased region" description="Basic and acidic residues" evidence="8">
    <location>
        <begin position="22"/>
        <end position="32"/>
    </location>
</feature>
<evidence type="ECO:0000313" key="11">
    <source>
        <dbReference type="Proteomes" id="UP000320235"/>
    </source>
</evidence>
<dbReference type="Proteomes" id="UP000320235">
    <property type="component" value="Unassembled WGS sequence"/>
</dbReference>
<gene>
    <name evidence="10" type="ORF">FB391_3212</name>
</gene>
<keyword evidence="3" id="KW-1003">Cell membrane</keyword>
<name>A0A543EQL5_9MICO</name>
<feature type="transmembrane region" description="Helical" evidence="7">
    <location>
        <begin position="252"/>
        <end position="272"/>
    </location>
</feature>
<sequence>MEAVQVIEAVGTSEGVPTPPRGDVRRAAAREERPARARRRRVGRLWLMVAAFLAPAVVTILLIRIIPFVGAVISTLHVRDGIGLLAEERFAGFQNYIELLSDPLFQATLGRTLLFNVIINPLQIALALVIAVLLTRRVPARGLWRMAVFIPCTIPLVGSSIAWGVALRADGPINGILQALGLPAQPFLSSPTQALASIMLVASWVGIGYWMIFLIAGINEIPDELYEAASLDGAGAWRSFWSVTLPMLKRPLLFVLVADTVANFVLFVPMQMLTGGGPQNSTTMLMFDAYRRTYTYSQPNQGATATVILTVVMLIIVFVQFRLLKEDAR</sequence>
<evidence type="ECO:0000256" key="7">
    <source>
        <dbReference type="RuleBase" id="RU363032"/>
    </source>
</evidence>
<evidence type="ECO:0000256" key="3">
    <source>
        <dbReference type="ARBA" id="ARBA00022475"/>
    </source>
</evidence>
<keyword evidence="4 7" id="KW-0812">Transmembrane</keyword>
<dbReference type="EMBL" id="VFPE01000005">
    <property type="protein sequence ID" value="TQM23822.1"/>
    <property type="molecule type" value="Genomic_DNA"/>
</dbReference>
<proteinExistence type="inferred from homology"/>
<dbReference type="Gene3D" id="1.10.3720.10">
    <property type="entry name" value="MetI-like"/>
    <property type="match status" value="1"/>
</dbReference>
<dbReference type="InterPro" id="IPR035906">
    <property type="entry name" value="MetI-like_sf"/>
</dbReference>
<dbReference type="Pfam" id="PF00528">
    <property type="entry name" value="BPD_transp_1"/>
    <property type="match status" value="1"/>
</dbReference>
<dbReference type="GO" id="GO:0055085">
    <property type="term" value="P:transmembrane transport"/>
    <property type="evidence" value="ECO:0007669"/>
    <property type="project" value="InterPro"/>
</dbReference>
<evidence type="ECO:0000256" key="2">
    <source>
        <dbReference type="ARBA" id="ARBA00022448"/>
    </source>
</evidence>
<dbReference type="SUPFAM" id="SSF161098">
    <property type="entry name" value="MetI-like"/>
    <property type="match status" value="1"/>
</dbReference>
<keyword evidence="6 7" id="KW-0472">Membrane</keyword>
<dbReference type="InterPro" id="IPR000515">
    <property type="entry name" value="MetI-like"/>
</dbReference>
<feature type="transmembrane region" description="Helical" evidence="7">
    <location>
        <begin position="113"/>
        <end position="134"/>
    </location>
</feature>
<feature type="region of interest" description="Disordered" evidence="8">
    <location>
        <begin position="13"/>
        <end position="32"/>
    </location>
</feature>
<evidence type="ECO:0000256" key="8">
    <source>
        <dbReference type="SAM" id="MobiDB-lite"/>
    </source>
</evidence>
<protein>
    <submittedName>
        <fullName evidence="10">Carbohydrate ABC transporter membrane protein 1 (CUT1 family)</fullName>
    </submittedName>
</protein>
<dbReference type="GO" id="GO:0005886">
    <property type="term" value="C:plasma membrane"/>
    <property type="evidence" value="ECO:0007669"/>
    <property type="project" value="UniProtKB-SubCell"/>
</dbReference>